<dbReference type="RefSeq" id="WP_226391728.1">
    <property type="nucleotide sequence ID" value="NZ_JADCKB010000002.1"/>
</dbReference>
<dbReference type="SUPFAM" id="SSF51735">
    <property type="entry name" value="NAD(P)-binding Rossmann-fold domains"/>
    <property type="match status" value="1"/>
</dbReference>
<dbReference type="SUPFAM" id="SSF55347">
    <property type="entry name" value="Glyceraldehyde-3-phosphate dehydrogenase-like, C-terminal domain"/>
    <property type="match status" value="1"/>
</dbReference>
<dbReference type="InterPro" id="IPR000683">
    <property type="entry name" value="Gfo/Idh/MocA-like_OxRdtase_N"/>
</dbReference>
<reference evidence="5" key="1">
    <citation type="submission" date="2020-10" db="EMBL/GenBank/DDBJ databases">
        <title>ChiBAC.</title>
        <authorList>
            <person name="Zenner C."/>
            <person name="Hitch T.C.A."/>
            <person name="Clavel T."/>
        </authorList>
    </citation>
    <scope>NUCLEOTIDE SEQUENCE</scope>
    <source>
        <strain evidence="5">DSM 107454</strain>
    </source>
</reference>
<evidence type="ECO:0000256" key="1">
    <source>
        <dbReference type="ARBA" id="ARBA00010928"/>
    </source>
</evidence>
<dbReference type="InterPro" id="IPR055170">
    <property type="entry name" value="GFO_IDH_MocA-like_dom"/>
</dbReference>
<dbReference type="GO" id="GO:0000166">
    <property type="term" value="F:nucleotide binding"/>
    <property type="evidence" value="ECO:0007669"/>
    <property type="project" value="InterPro"/>
</dbReference>
<evidence type="ECO:0000313" key="5">
    <source>
        <dbReference type="EMBL" id="MBE5039165.1"/>
    </source>
</evidence>
<dbReference type="Gene3D" id="3.30.360.10">
    <property type="entry name" value="Dihydrodipicolinate Reductase, domain 2"/>
    <property type="match status" value="1"/>
</dbReference>
<feature type="domain" description="GFO/IDH/MocA-like oxidoreductase" evidence="4">
    <location>
        <begin position="130"/>
        <end position="245"/>
    </location>
</feature>
<dbReference type="GO" id="GO:0016491">
    <property type="term" value="F:oxidoreductase activity"/>
    <property type="evidence" value="ECO:0007669"/>
    <property type="project" value="UniProtKB-KW"/>
</dbReference>
<accession>A0A9D5LZ01</accession>
<dbReference type="Proteomes" id="UP000806542">
    <property type="component" value="Unassembled WGS sequence"/>
</dbReference>
<dbReference type="PANTHER" id="PTHR22604:SF105">
    <property type="entry name" value="TRANS-1,2-DIHYDROBENZENE-1,2-DIOL DEHYDROGENASE"/>
    <property type="match status" value="1"/>
</dbReference>
<dbReference type="InterPro" id="IPR050984">
    <property type="entry name" value="Gfo/Idh/MocA_domain"/>
</dbReference>
<evidence type="ECO:0000313" key="6">
    <source>
        <dbReference type="Proteomes" id="UP000806542"/>
    </source>
</evidence>
<sequence length="316" mass="35014">MKAFRFGIMGAGRIAHKFCDAARRAGCEIAAVSSKSAERAAAFAKEEKIPCSYGDYTAMLDTEELDAVYIATTHNFHYENIMLCLSRKVPVLCEKCMVCTRAEAEAVFAEARKQNVFVMEAMWSRFLPHIRRAAKWLEEGRIGRPELASSVVAFRAEYQPEGRLFAPELAGGAMWDVGVYAAELLTYLLKETPEEVTSMVSRAPTGVDKASAALLRFSNCLGVIQTSVLAAAKEGISLSGTEGSIWIPHSHAGREACLYNRRGILIEHFIEDYPNGFLWEVEETVRCVRNGLLESPVVPWADTLWCAGLFDQILSE</sequence>
<organism evidence="5 6">
    <name type="scientific">Ructibacterium gallinarum</name>
    <dbReference type="NCBI Taxonomy" id="2779355"/>
    <lineage>
        <taxon>Bacteria</taxon>
        <taxon>Bacillati</taxon>
        <taxon>Bacillota</taxon>
        <taxon>Clostridia</taxon>
        <taxon>Eubacteriales</taxon>
        <taxon>Oscillospiraceae</taxon>
        <taxon>Ructibacterium</taxon>
    </lineage>
</organism>
<keyword evidence="2" id="KW-0560">Oxidoreductase</keyword>
<comment type="caution">
    <text evidence="5">The sequence shown here is derived from an EMBL/GenBank/DDBJ whole genome shotgun (WGS) entry which is preliminary data.</text>
</comment>
<dbReference type="AlphaFoldDB" id="A0A9D5LZ01"/>
<dbReference type="Gene3D" id="3.40.50.720">
    <property type="entry name" value="NAD(P)-binding Rossmann-like Domain"/>
    <property type="match status" value="1"/>
</dbReference>
<dbReference type="Pfam" id="PF22725">
    <property type="entry name" value="GFO_IDH_MocA_C3"/>
    <property type="match status" value="1"/>
</dbReference>
<dbReference type="InterPro" id="IPR036291">
    <property type="entry name" value="NAD(P)-bd_dom_sf"/>
</dbReference>
<evidence type="ECO:0000256" key="2">
    <source>
        <dbReference type="ARBA" id="ARBA00023002"/>
    </source>
</evidence>
<keyword evidence="6" id="KW-1185">Reference proteome</keyword>
<gene>
    <name evidence="5" type="ORF">INF28_01605</name>
</gene>
<evidence type="ECO:0000259" key="3">
    <source>
        <dbReference type="Pfam" id="PF01408"/>
    </source>
</evidence>
<dbReference type="PANTHER" id="PTHR22604">
    <property type="entry name" value="OXIDOREDUCTASES"/>
    <property type="match status" value="1"/>
</dbReference>
<dbReference type="EMBL" id="JADCKB010000002">
    <property type="protein sequence ID" value="MBE5039165.1"/>
    <property type="molecule type" value="Genomic_DNA"/>
</dbReference>
<name>A0A9D5LZ01_9FIRM</name>
<proteinExistence type="inferred from homology"/>
<evidence type="ECO:0000259" key="4">
    <source>
        <dbReference type="Pfam" id="PF22725"/>
    </source>
</evidence>
<comment type="similarity">
    <text evidence="1">Belongs to the Gfo/Idh/MocA family.</text>
</comment>
<protein>
    <submittedName>
        <fullName evidence="5">Gfo/Idh/MocA family oxidoreductase</fullName>
    </submittedName>
</protein>
<dbReference type="Pfam" id="PF01408">
    <property type="entry name" value="GFO_IDH_MocA"/>
    <property type="match status" value="1"/>
</dbReference>
<feature type="domain" description="Gfo/Idh/MocA-like oxidoreductase N-terminal" evidence="3">
    <location>
        <begin position="4"/>
        <end position="120"/>
    </location>
</feature>